<protein>
    <submittedName>
        <fullName evidence="2">Protein-tyrosine-phosphatase</fullName>
    </submittedName>
</protein>
<dbReference type="AlphaFoldDB" id="A0A4Q7YWB9"/>
<proteinExistence type="predicted"/>
<feature type="domain" description="Phosphotyrosine protein phosphatase I" evidence="1">
    <location>
        <begin position="2"/>
        <end position="128"/>
    </location>
</feature>
<dbReference type="SUPFAM" id="SSF52788">
    <property type="entry name" value="Phosphotyrosine protein phosphatases I"/>
    <property type="match status" value="1"/>
</dbReference>
<organism evidence="2 3">
    <name type="scientific">Edaphobacter modestus</name>
    <dbReference type="NCBI Taxonomy" id="388466"/>
    <lineage>
        <taxon>Bacteria</taxon>
        <taxon>Pseudomonadati</taxon>
        <taxon>Acidobacteriota</taxon>
        <taxon>Terriglobia</taxon>
        <taxon>Terriglobales</taxon>
        <taxon>Acidobacteriaceae</taxon>
        <taxon>Edaphobacter</taxon>
    </lineage>
</organism>
<gene>
    <name evidence="2" type="ORF">BDD14_3004</name>
</gene>
<dbReference type="InterPro" id="IPR036196">
    <property type="entry name" value="Ptyr_pPase_sf"/>
</dbReference>
<reference evidence="2 3" key="1">
    <citation type="submission" date="2019-02" db="EMBL/GenBank/DDBJ databases">
        <title>Genomic Encyclopedia of Archaeal and Bacterial Type Strains, Phase II (KMG-II): from individual species to whole genera.</title>
        <authorList>
            <person name="Goeker M."/>
        </authorList>
    </citation>
    <scope>NUCLEOTIDE SEQUENCE [LARGE SCALE GENOMIC DNA]</scope>
    <source>
        <strain evidence="2 3">DSM 18101</strain>
    </source>
</reference>
<evidence type="ECO:0000313" key="2">
    <source>
        <dbReference type="EMBL" id="RZU41481.1"/>
    </source>
</evidence>
<keyword evidence="3" id="KW-1185">Reference proteome</keyword>
<dbReference type="InterPro" id="IPR023485">
    <property type="entry name" value="Ptyr_pPase"/>
</dbReference>
<sequence>MLFVCEHGNVKSLMAASYFNQLAQELRLPFRAVSRGIAPDSTTVPPAIIQGLRADGFDVSSFHPSAVTSSDVSASQRVITIGTVLPVDAQLASAQPKIEQWNDVPPASVGYGATRDSLKRHIKELVEQLDKR</sequence>
<dbReference type="EMBL" id="SHKW01000001">
    <property type="protein sequence ID" value="RZU41481.1"/>
    <property type="molecule type" value="Genomic_DNA"/>
</dbReference>
<evidence type="ECO:0000313" key="3">
    <source>
        <dbReference type="Proteomes" id="UP000292958"/>
    </source>
</evidence>
<dbReference type="Proteomes" id="UP000292958">
    <property type="component" value="Unassembled WGS sequence"/>
</dbReference>
<evidence type="ECO:0000259" key="1">
    <source>
        <dbReference type="SMART" id="SM00226"/>
    </source>
</evidence>
<name>A0A4Q7YWB9_9BACT</name>
<dbReference type="SMART" id="SM00226">
    <property type="entry name" value="LMWPc"/>
    <property type="match status" value="1"/>
</dbReference>
<accession>A0A4Q7YWB9</accession>
<dbReference type="Gene3D" id="3.40.50.2300">
    <property type="match status" value="1"/>
</dbReference>
<comment type="caution">
    <text evidence="2">The sequence shown here is derived from an EMBL/GenBank/DDBJ whole genome shotgun (WGS) entry which is preliminary data.</text>
</comment>